<accession>A0A161TPE3</accession>
<proteinExistence type="predicted"/>
<sequence>MTKLNKLFAVTKEIVSKMQQGVTAAELGVKKKLTIIKTAGITTLCCVSGFAMLVASGVFEYRGGVQNTKIETQTVVQRGFDENSPIFGTEKISAEAIDKYFASVADNGVNKFVGKGKLIYDTAVNQGIEPGVIAAEFAYFTDNGLSSSFQKDNNPAQVMYLEGEGGFTDPVNMDVVIYPSLHDGIVVSSKELSEEYRRFNKEVINDIFKDQFKSKLNTTDLLTTLNALYAIQQELNETSKN</sequence>
<dbReference type="PATRIC" id="fig|1396.535.peg.5968"/>
<evidence type="ECO:0000313" key="2">
    <source>
        <dbReference type="Proteomes" id="UP000076482"/>
    </source>
</evidence>
<dbReference type="Proteomes" id="UP000076482">
    <property type="component" value="Unassembled WGS sequence"/>
</dbReference>
<reference evidence="1 2" key="1">
    <citation type="submission" date="2015-09" db="EMBL/GenBank/DDBJ databases">
        <title>Bacillus cereus food isolates.</title>
        <authorList>
            <person name="Boekhorst J."/>
        </authorList>
    </citation>
    <scope>NUCLEOTIDE SEQUENCE [LARGE SCALE GENOMIC DNA]</scope>
    <source>
        <strain evidence="1 2">B4088</strain>
    </source>
</reference>
<evidence type="ECO:0000313" key="1">
    <source>
        <dbReference type="EMBL" id="KZD55658.1"/>
    </source>
</evidence>
<dbReference type="EMBL" id="LJKE01000104">
    <property type="protein sequence ID" value="KZD55658.1"/>
    <property type="molecule type" value="Genomic_DNA"/>
</dbReference>
<protein>
    <submittedName>
        <fullName evidence="1">Uncharacterized protein</fullName>
    </submittedName>
</protein>
<gene>
    <name evidence="1" type="ORF">B4088_5403</name>
</gene>
<dbReference type="AlphaFoldDB" id="A0A161TPE3"/>
<name>A0A161TPE3_BACCE</name>
<comment type="caution">
    <text evidence="1">The sequence shown here is derived from an EMBL/GenBank/DDBJ whole genome shotgun (WGS) entry which is preliminary data.</text>
</comment>
<dbReference type="RefSeq" id="WP_063262919.1">
    <property type="nucleotide sequence ID" value="NZ_LJKE01000104.1"/>
</dbReference>
<organism evidence="1 2">
    <name type="scientific">Bacillus cereus</name>
    <dbReference type="NCBI Taxonomy" id="1396"/>
    <lineage>
        <taxon>Bacteria</taxon>
        <taxon>Bacillati</taxon>
        <taxon>Bacillota</taxon>
        <taxon>Bacilli</taxon>
        <taxon>Bacillales</taxon>
        <taxon>Bacillaceae</taxon>
        <taxon>Bacillus</taxon>
        <taxon>Bacillus cereus group</taxon>
    </lineage>
</organism>